<evidence type="ECO:0000256" key="1">
    <source>
        <dbReference type="SAM" id="Phobius"/>
    </source>
</evidence>
<keyword evidence="1" id="KW-0472">Membrane</keyword>
<organism evidence="2">
    <name type="scientific">Graphocephala atropunctata</name>
    <dbReference type="NCBI Taxonomy" id="36148"/>
    <lineage>
        <taxon>Eukaryota</taxon>
        <taxon>Metazoa</taxon>
        <taxon>Ecdysozoa</taxon>
        <taxon>Arthropoda</taxon>
        <taxon>Hexapoda</taxon>
        <taxon>Insecta</taxon>
        <taxon>Pterygota</taxon>
        <taxon>Neoptera</taxon>
        <taxon>Paraneoptera</taxon>
        <taxon>Hemiptera</taxon>
        <taxon>Auchenorrhyncha</taxon>
        <taxon>Membracoidea</taxon>
        <taxon>Cicadellidae</taxon>
        <taxon>Cicadellinae</taxon>
        <taxon>Cicadellini</taxon>
        <taxon>Graphocephala</taxon>
    </lineage>
</organism>
<dbReference type="AlphaFoldDB" id="A0A1B6M832"/>
<name>A0A1B6M832_9HEMI</name>
<feature type="transmembrane region" description="Helical" evidence="1">
    <location>
        <begin position="112"/>
        <end position="130"/>
    </location>
</feature>
<evidence type="ECO:0000313" key="2">
    <source>
        <dbReference type="EMBL" id="JAT32092.1"/>
    </source>
</evidence>
<keyword evidence="1" id="KW-0812">Transmembrane</keyword>
<accession>A0A1B6M832</accession>
<sequence length="183" mass="20656">MINYLSLIVKFKIIKQNNLMSNLVSGNIKSYYTLRQKDLLDISDSSRAYGTFGVAFADLHSTVFAQTDMTTRLQDDLARVYHTDNTLDSVGYVGVVRFVPCRSRLPHIAASGLVRLLLLLDLAILSYHLVCQETHGCSTSRQQQARKKSRSFGLFFFGFCIPIAHCSFSERKEIFTSSIKIDS</sequence>
<keyword evidence="1" id="KW-1133">Transmembrane helix</keyword>
<dbReference type="EMBL" id="GEBQ01007885">
    <property type="protein sequence ID" value="JAT32092.1"/>
    <property type="molecule type" value="Transcribed_RNA"/>
</dbReference>
<reference evidence="2" key="1">
    <citation type="submission" date="2015-11" db="EMBL/GenBank/DDBJ databases">
        <title>De novo transcriptome assembly of four potential Pierce s Disease insect vectors from Arizona vineyards.</title>
        <authorList>
            <person name="Tassone E.E."/>
        </authorList>
    </citation>
    <scope>NUCLEOTIDE SEQUENCE</scope>
</reference>
<gene>
    <name evidence="2" type="ORF">g.17751</name>
</gene>
<protein>
    <submittedName>
        <fullName evidence="2">Uncharacterized protein</fullName>
    </submittedName>
</protein>
<feature type="transmembrane region" description="Helical" evidence="1">
    <location>
        <begin position="150"/>
        <end position="168"/>
    </location>
</feature>
<proteinExistence type="predicted"/>